<feature type="compositionally biased region" description="Basic and acidic residues" evidence="1">
    <location>
        <begin position="32"/>
        <end position="43"/>
    </location>
</feature>
<sequence length="60" mass="6890">MKLLWKLSDPSSQPPLLPRFFSSKSPSIALKNSDETPQQRDPKSTNLPYYSAFALYIYPK</sequence>
<organism evidence="2 3">
    <name type="scientific">Rubroshorea leprosula</name>
    <dbReference type="NCBI Taxonomy" id="152421"/>
    <lineage>
        <taxon>Eukaryota</taxon>
        <taxon>Viridiplantae</taxon>
        <taxon>Streptophyta</taxon>
        <taxon>Embryophyta</taxon>
        <taxon>Tracheophyta</taxon>
        <taxon>Spermatophyta</taxon>
        <taxon>Magnoliopsida</taxon>
        <taxon>eudicotyledons</taxon>
        <taxon>Gunneridae</taxon>
        <taxon>Pentapetalae</taxon>
        <taxon>rosids</taxon>
        <taxon>malvids</taxon>
        <taxon>Malvales</taxon>
        <taxon>Dipterocarpaceae</taxon>
        <taxon>Rubroshorea</taxon>
    </lineage>
</organism>
<protein>
    <submittedName>
        <fullName evidence="2">Uncharacterized protein</fullName>
    </submittedName>
</protein>
<feature type="region of interest" description="Disordered" evidence="1">
    <location>
        <begin position="1"/>
        <end position="46"/>
    </location>
</feature>
<dbReference type="EMBL" id="BPVZ01000260">
    <property type="protein sequence ID" value="GKV48536.1"/>
    <property type="molecule type" value="Genomic_DNA"/>
</dbReference>
<reference evidence="2 3" key="1">
    <citation type="journal article" date="2021" name="Commun. Biol.">
        <title>The genome of Shorea leprosula (Dipterocarpaceae) highlights the ecological relevance of drought in aseasonal tropical rainforests.</title>
        <authorList>
            <person name="Ng K.K.S."/>
            <person name="Kobayashi M.J."/>
            <person name="Fawcett J.A."/>
            <person name="Hatakeyama M."/>
            <person name="Paape T."/>
            <person name="Ng C.H."/>
            <person name="Ang C.C."/>
            <person name="Tnah L.H."/>
            <person name="Lee C.T."/>
            <person name="Nishiyama T."/>
            <person name="Sese J."/>
            <person name="O'Brien M.J."/>
            <person name="Copetti D."/>
            <person name="Mohd Noor M.I."/>
            <person name="Ong R.C."/>
            <person name="Putra M."/>
            <person name="Sireger I.Z."/>
            <person name="Indrioko S."/>
            <person name="Kosugi Y."/>
            <person name="Izuno A."/>
            <person name="Isagi Y."/>
            <person name="Lee S.L."/>
            <person name="Shimizu K.K."/>
        </authorList>
    </citation>
    <scope>NUCLEOTIDE SEQUENCE [LARGE SCALE GENOMIC DNA]</scope>
    <source>
        <strain evidence="2">214</strain>
    </source>
</reference>
<name>A0AAV5MIA0_9ROSI</name>
<comment type="caution">
    <text evidence="2">The sequence shown here is derived from an EMBL/GenBank/DDBJ whole genome shotgun (WGS) entry which is preliminary data.</text>
</comment>
<dbReference type="AlphaFoldDB" id="A0AAV5MIA0"/>
<proteinExistence type="predicted"/>
<accession>A0AAV5MIA0</accession>
<gene>
    <name evidence="2" type="ORF">SLEP1_g55340</name>
</gene>
<evidence type="ECO:0000313" key="3">
    <source>
        <dbReference type="Proteomes" id="UP001054252"/>
    </source>
</evidence>
<dbReference type="Proteomes" id="UP001054252">
    <property type="component" value="Unassembled WGS sequence"/>
</dbReference>
<evidence type="ECO:0000313" key="2">
    <source>
        <dbReference type="EMBL" id="GKV48536.1"/>
    </source>
</evidence>
<keyword evidence="3" id="KW-1185">Reference proteome</keyword>
<evidence type="ECO:0000256" key="1">
    <source>
        <dbReference type="SAM" id="MobiDB-lite"/>
    </source>
</evidence>